<organism evidence="2 3">
    <name type="scientific">Conidiobolus coronatus (strain ATCC 28846 / CBS 209.66 / NRRL 28638)</name>
    <name type="common">Delacroixia coronata</name>
    <dbReference type="NCBI Taxonomy" id="796925"/>
    <lineage>
        <taxon>Eukaryota</taxon>
        <taxon>Fungi</taxon>
        <taxon>Fungi incertae sedis</taxon>
        <taxon>Zoopagomycota</taxon>
        <taxon>Entomophthoromycotina</taxon>
        <taxon>Entomophthoromycetes</taxon>
        <taxon>Entomophthorales</taxon>
        <taxon>Ancylistaceae</taxon>
        <taxon>Conidiobolus</taxon>
    </lineage>
</organism>
<dbReference type="OrthoDB" id="542917at2759"/>
<evidence type="ECO:0000256" key="1">
    <source>
        <dbReference type="SAM" id="MobiDB-lite"/>
    </source>
</evidence>
<keyword evidence="3" id="KW-1185">Reference proteome</keyword>
<protein>
    <submittedName>
        <fullName evidence="2">Uncharacterized protein</fullName>
    </submittedName>
</protein>
<accession>A0A137P6H5</accession>
<dbReference type="Proteomes" id="UP000070444">
    <property type="component" value="Unassembled WGS sequence"/>
</dbReference>
<feature type="compositionally biased region" description="Low complexity" evidence="1">
    <location>
        <begin position="29"/>
        <end position="42"/>
    </location>
</feature>
<proteinExistence type="predicted"/>
<name>A0A137P6H5_CONC2</name>
<evidence type="ECO:0000313" key="2">
    <source>
        <dbReference type="EMBL" id="KXN70595.1"/>
    </source>
</evidence>
<gene>
    <name evidence="2" type="ORF">CONCODRAFT_85212</name>
</gene>
<dbReference type="AlphaFoldDB" id="A0A137P6H5"/>
<dbReference type="STRING" id="796925.A0A137P6H5"/>
<evidence type="ECO:0000313" key="3">
    <source>
        <dbReference type="Proteomes" id="UP000070444"/>
    </source>
</evidence>
<reference evidence="2 3" key="1">
    <citation type="journal article" date="2015" name="Genome Biol. Evol.">
        <title>Phylogenomic analyses indicate that early fungi evolved digesting cell walls of algal ancestors of land plants.</title>
        <authorList>
            <person name="Chang Y."/>
            <person name="Wang S."/>
            <person name="Sekimoto S."/>
            <person name="Aerts A.L."/>
            <person name="Choi C."/>
            <person name="Clum A."/>
            <person name="LaButti K.M."/>
            <person name="Lindquist E.A."/>
            <person name="Yee Ngan C."/>
            <person name="Ohm R.A."/>
            <person name="Salamov A.A."/>
            <person name="Grigoriev I.V."/>
            <person name="Spatafora J.W."/>
            <person name="Berbee M.L."/>
        </authorList>
    </citation>
    <scope>NUCLEOTIDE SEQUENCE [LARGE SCALE GENOMIC DNA]</scope>
    <source>
        <strain evidence="2 3">NRRL 28638</strain>
    </source>
</reference>
<dbReference type="EMBL" id="KQ964498">
    <property type="protein sequence ID" value="KXN70595.1"/>
    <property type="molecule type" value="Genomic_DNA"/>
</dbReference>
<feature type="region of interest" description="Disordered" evidence="1">
    <location>
        <begin position="1"/>
        <end position="42"/>
    </location>
</feature>
<dbReference type="Gene3D" id="1.20.940.10">
    <property type="entry name" value="Functional domain of the splicing factor Prp18"/>
    <property type="match status" value="1"/>
</dbReference>
<sequence length="163" mass="18585">MTIQNYTDFRGDDHTKNGHWNDPPSVIFSSKTPSNSSSSTDINSQLTNAQIKAIDEDFKQGLNILSPICAQAIDKKILLDTEQRLNILFSWLNQFKTEQATPSVSDIVCLTKLQEFCQAITNRNYETCYAIQTELITLQLGSDLTKTWVGLKRYADLYKKHFQ</sequence>